<organism evidence="1 2">
    <name type="scientific">Maioricimonas rarisocia</name>
    <dbReference type="NCBI Taxonomy" id="2528026"/>
    <lineage>
        <taxon>Bacteria</taxon>
        <taxon>Pseudomonadati</taxon>
        <taxon>Planctomycetota</taxon>
        <taxon>Planctomycetia</taxon>
        <taxon>Planctomycetales</taxon>
        <taxon>Planctomycetaceae</taxon>
        <taxon>Maioricimonas</taxon>
    </lineage>
</organism>
<evidence type="ECO:0008006" key="3">
    <source>
        <dbReference type="Google" id="ProtNLM"/>
    </source>
</evidence>
<accession>A0A517ZD15</accession>
<gene>
    <name evidence="1" type="ORF">Mal4_47070</name>
</gene>
<protein>
    <recommendedName>
        <fullName evidence="3">YcfA-like protein</fullName>
    </recommendedName>
</protein>
<reference evidence="1 2" key="1">
    <citation type="submission" date="2019-02" db="EMBL/GenBank/DDBJ databases">
        <title>Deep-cultivation of Planctomycetes and their phenomic and genomic characterization uncovers novel biology.</title>
        <authorList>
            <person name="Wiegand S."/>
            <person name="Jogler M."/>
            <person name="Boedeker C."/>
            <person name="Pinto D."/>
            <person name="Vollmers J."/>
            <person name="Rivas-Marin E."/>
            <person name="Kohn T."/>
            <person name="Peeters S.H."/>
            <person name="Heuer A."/>
            <person name="Rast P."/>
            <person name="Oberbeckmann S."/>
            <person name="Bunk B."/>
            <person name="Jeske O."/>
            <person name="Meyerdierks A."/>
            <person name="Storesund J.E."/>
            <person name="Kallscheuer N."/>
            <person name="Luecker S."/>
            <person name="Lage O.M."/>
            <person name="Pohl T."/>
            <person name="Merkel B.J."/>
            <person name="Hornburger P."/>
            <person name="Mueller R.-W."/>
            <person name="Bruemmer F."/>
            <person name="Labrenz M."/>
            <person name="Spormann A.M."/>
            <person name="Op den Camp H."/>
            <person name="Overmann J."/>
            <person name="Amann R."/>
            <person name="Jetten M.S.M."/>
            <person name="Mascher T."/>
            <person name="Medema M.H."/>
            <person name="Devos D.P."/>
            <person name="Kaster A.-K."/>
            <person name="Ovreas L."/>
            <person name="Rohde M."/>
            <person name="Galperin M.Y."/>
            <person name="Jogler C."/>
        </authorList>
    </citation>
    <scope>NUCLEOTIDE SEQUENCE [LARGE SCALE GENOMIC DNA]</scope>
    <source>
        <strain evidence="1 2">Mal4</strain>
    </source>
</reference>
<dbReference type="Proteomes" id="UP000320496">
    <property type="component" value="Chromosome"/>
</dbReference>
<evidence type="ECO:0000313" key="2">
    <source>
        <dbReference type="Proteomes" id="UP000320496"/>
    </source>
</evidence>
<name>A0A517ZD15_9PLAN</name>
<keyword evidence="2" id="KW-1185">Reference proteome</keyword>
<evidence type="ECO:0000313" key="1">
    <source>
        <dbReference type="EMBL" id="QDU40351.1"/>
    </source>
</evidence>
<dbReference type="AlphaFoldDB" id="A0A517ZD15"/>
<sequence>MRDLRKILSRFDCWEDPSRGKGSHTVFFREIDGSVFSYPVPTSSHDVCSVYVTGIRKRFNLAPRDGVTDQQFYDD</sequence>
<dbReference type="KEGG" id="mri:Mal4_47070"/>
<dbReference type="EMBL" id="CP036275">
    <property type="protein sequence ID" value="QDU40351.1"/>
    <property type="molecule type" value="Genomic_DNA"/>
</dbReference>
<dbReference type="RefSeq" id="WP_145371594.1">
    <property type="nucleotide sequence ID" value="NZ_CP036275.1"/>
</dbReference>
<proteinExistence type="predicted"/>